<dbReference type="InterPro" id="IPR048330">
    <property type="entry name" value="PcRGLX/YetA_2nd"/>
</dbReference>
<dbReference type="Pfam" id="PF21345">
    <property type="entry name" value="PcRGLX_2nd"/>
    <property type="match status" value="1"/>
</dbReference>
<gene>
    <name evidence="4" type="ORF">C8J25_105298</name>
</gene>
<dbReference type="EMBL" id="QAYE01000005">
    <property type="protein sequence ID" value="PTW46517.1"/>
    <property type="molecule type" value="Genomic_DNA"/>
</dbReference>
<dbReference type="PROSITE" id="PS51318">
    <property type="entry name" value="TAT"/>
    <property type="match status" value="1"/>
</dbReference>
<dbReference type="OrthoDB" id="262615at2"/>
<feature type="domain" description="PcRGLX/YetA-like N-terminal RIFT barrel" evidence="1">
    <location>
        <begin position="38"/>
        <end position="110"/>
    </location>
</feature>
<evidence type="ECO:0000313" key="4">
    <source>
        <dbReference type="EMBL" id="PTW46517.1"/>
    </source>
</evidence>
<evidence type="ECO:0000259" key="3">
    <source>
        <dbReference type="Pfam" id="PF21346"/>
    </source>
</evidence>
<protein>
    <recommendedName>
        <fullName evidence="6">Tat pathway signal sequence domain protein</fullName>
    </recommendedName>
</protein>
<dbReference type="PANTHER" id="PTHR40081:SF1">
    <property type="entry name" value="TAT PATHWAY SIGNAL SEQUENCE DOMAIN PROTEIN"/>
    <property type="match status" value="1"/>
</dbReference>
<accession>A0A2T5U4T6</accession>
<dbReference type="Pfam" id="PF19501">
    <property type="entry name" value="PcRGLX_1st"/>
    <property type="match status" value="1"/>
</dbReference>
<feature type="domain" description="PcRGLX/YetA-like central beta-sandwich" evidence="2">
    <location>
        <begin position="127"/>
        <end position="478"/>
    </location>
</feature>
<organism evidence="4 5">
    <name type="scientific">Sphingomonas faeni</name>
    <dbReference type="NCBI Taxonomy" id="185950"/>
    <lineage>
        <taxon>Bacteria</taxon>
        <taxon>Pseudomonadati</taxon>
        <taxon>Pseudomonadota</taxon>
        <taxon>Alphaproteobacteria</taxon>
        <taxon>Sphingomonadales</taxon>
        <taxon>Sphingomonadaceae</taxon>
        <taxon>Sphingomonas</taxon>
    </lineage>
</organism>
<name>A0A2T5U4T6_9SPHN</name>
<dbReference type="RefSeq" id="WP_107954588.1">
    <property type="nucleotide sequence ID" value="NZ_QAYE01000005.1"/>
</dbReference>
<evidence type="ECO:0008006" key="6">
    <source>
        <dbReference type="Google" id="ProtNLM"/>
    </source>
</evidence>
<evidence type="ECO:0000313" key="5">
    <source>
        <dbReference type="Proteomes" id="UP000244013"/>
    </source>
</evidence>
<dbReference type="InterPro" id="IPR048331">
    <property type="entry name" value="PcRGLX/YetA_3rd"/>
</dbReference>
<sequence>MTLMNPTRRDTLKVALLGGATALLPVRLDAAPAPAFQSVPIRWIDGAAPTMHMGQTFGVAWPRGVLKRNTTLAVRTGDGANVAAQTWTTATWPDGSIKWTAHAIPADVAPAGLIVTRGRATAPSRAVKVTETTDAVVIDVGDLRWEIGRNGPALVRSASQSGRPVLGAVSLVGSVKSDPLHGEPVSFAGEIEKVIIEQRGPVRAVVKIEGRHAMADRRWLPFTVRLYAYAGSAALRIVHSFVFDGNAGHDFLASLGVQASVPMRGALHDRHVRIATDGQMFAEGIRPLTGLRRDPGRTFREAQVAGHATPPLATMAPAVRDTLERIPPWGDFRLEQPNANGWQLTKRTAPGQGWIDADEGRRAPGLAYVGGPDGGVALGQRYFWQRHPTALHIDGADGNAARLTAWLWSREAPAMDLRPYHGTMGMKEFAAQNEGLSVTYEDYEPGWDDASGIARTSELTLWALPATPDTVTLAQMAKAQATPPQLMASPEHLHAAHVFGDWGLPDRSTPNRTAIENQLDNLIDFYAGEVDRRSWYGFWNHGDIMHTYDSDRHRWRYDIGGFAWDNSELSPDLWLWYSVLRTGNAQAFRFAEAMTRHTGEVDVYHGGRFAGMGTRHGVQHWSDSSKQPRVSNASYRRIFYYLTADERVGDLMRDLLTSDQTLQKVEIGRKVPGAKKPTLPAGTIEMTFGTTWCPLAAAWLTEWERTGDMRWRDRIVAGLDSIGRLPHGWMTGSAPFDLASGRFIDQNRGIRLSHLNAVFGAVEVSSELIRLLDVPRYRTAWLDYCRWYNAPQAEYLAKFGTPFGPRNLREAHSRLTAYVAHETQDATLAARAAGEFLSGDAGLGTWPTDPRHTEGHVTEWPGVSTNASAQWGLAAIQCMALIPEALDRATIQSPETLGKRRLGDAGRD</sequence>
<evidence type="ECO:0000259" key="1">
    <source>
        <dbReference type="Pfam" id="PF19501"/>
    </source>
</evidence>
<dbReference type="InterPro" id="IPR048329">
    <property type="entry name" value="PcRGLX_1st"/>
</dbReference>
<dbReference type="AlphaFoldDB" id="A0A2T5U4T6"/>
<comment type="caution">
    <text evidence="4">The sequence shown here is derived from an EMBL/GenBank/DDBJ whole genome shotgun (WGS) entry which is preliminary data.</text>
</comment>
<evidence type="ECO:0000259" key="2">
    <source>
        <dbReference type="Pfam" id="PF21345"/>
    </source>
</evidence>
<dbReference type="Pfam" id="PF21346">
    <property type="entry name" value="PcRGLX_3rd"/>
    <property type="match status" value="1"/>
</dbReference>
<dbReference type="GeneID" id="91006348"/>
<dbReference type="InterPro" id="IPR045793">
    <property type="entry name" value="PcRGLX/YetA-like"/>
</dbReference>
<reference evidence="4 5" key="1">
    <citation type="submission" date="2018-04" db="EMBL/GenBank/DDBJ databases">
        <title>Genomic Encyclopedia of Type Strains, Phase III (KMG-III): the genomes of soil and plant-associated and newly described type strains.</title>
        <authorList>
            <person name="Whitman W."/>
        </authorList>
    </citation>
    <scope>NUCLEOTIDE SEQUENCE [LARGE SCALE GENOMIC DNA]</scope>
    <source>
        <strain evidence="4 5">MA-olki</strain>
    </source>
</reference>
<dbReference type="Proteomes" id="UP000244013">
    <property type="component" value="Unassembled WGS sequence"/>
</dbReference>
<feature type="domain" description="PcRGLX/YetA-like C-terminal alpha/alpha toroid" evidence="3">
    <location>
        <begin position="483"/>
        <end position="886"/>
    </location>
</feature>
<proteinExistence type="predicted"/>
<dbReference type="InterPro" id="IPR006311">
    <property type="entry name" value="TAT_signal"/>
</dbReference>
<dbReference type="PANTHER" id="PTHR40081">
    <property type="entry name" value="CONCANAVALIN A-LIKE LECTIN/GLUCANASE"/>
    <property type="match status" value="1"/>
</dbReference>